<dbReference type="InterPro" id="IPR036388">
    <property type="entry name" value="WH-like_DNA-bd_sf"/>
</dbReference>
<accession>A0ABW1ZT28</accession>
<evidence type="ECO:0000313" key="3">
    <source>
        <dbReference type="Proteomes" id="UP001596422"/>
    </source>
</evidence>
<dbReference type="EMBL" id="JBHSWE010000001">
    <property type="protein sequence ID" value="MFC6668901.1"/>
    <property type="molecule type" value="Genomic_DNA"/>
</dbReference>
<dbReference type="Gene3D" id="1.10.10.10">
    <property type="entry name" value="Winged helix-like DNA-binding domain superfamily/Winged helix DNA-binding domain"/>
    <property type="match status" value="1"/>
</dbReference>
<keyword evidence="3" id="KW-1185">Reference proteome</keyword>
<reference evidence="3" key="1">
    <citation type="journal article" date="2019" name="Int. J. Syst. Evol. Microbiol.">
        <title>The Global Catalogue of Microorganisms (GCM) 10K type strain sequencing project: providing services to taxonomists for standard genome sequencing and annotation.</title>
        <authorList>
            <consortium name="The Broad Institute Genomics Platform"/>
            <consortium name="The Broad Institute Genome Sequencing Center for Infectious Disease"/>
            <person name="Wu L."/>
            <person name="Ma J."/>
        </authorList>
    </citation>
    <scope>NUCLEOTIDE SEQUENCE [LARGE SCALE GENOMIC DNA]</scope>
    <source>
        <strain evidence="3">NBRC 111756</strain>
    </source>
</reference>
<dbReference type="InterPro" id="IPR036390">
    <property type="entry name" value="WH_DNA-bd_sf"/>
</dbReference>
<dbReference type="PROSITE" id="PS51197">
    <property type="entry name" value="HTH_RRF2_2"/>
    <property type="match status" value="1"/>
</dbReference>
<gene>
    <name evidence="2" type="ORF">ACFQDL_01345</name>
</gene>
<evidence type="ECO:0000256" key="1">
    <source>
        <dbReference type="ARBA" id="ARBA00023125"/>
    </source>
</evidence>
<dbReference type="NCBIfam" id="TIGR00738">
    <property type="entry name" value="rrf2_super"/>
    <property type="match status" value="1"/>
</dbReference>
<dbReference type="PANTHER" id="PTHR33221">
    <property type="entry name" value="WINGED HELIX-TURN-HELIX TRANSCRIPTIONAL REGULATOR, RRF2 FAMILY"/>
    <property type="match status" value="1"/>
</dbReference>
<dbReference type="Proteomes" id="UP001596422">
    <property type="component" value="Unassembled WGS sequence"/>
</dbReference>
<name>A0ABW1ZT28_9GAMM</name>
<dbReference type="RefSeq" id="WP_379907458.1">
    <property type="nucleotide sequence ID" value="NZ_JBHSWE010000001.1"/>
</dbReference>
<keyword evidence="1" id="KW-0238">DNA-binding</keyword>
<protein>
    <submittedName>
        <fullName evidence="2">Rrf2 family transcriptional regulator</fullName>
    </submittedName>
</protein>
<evidence type="ECO:0000313" key="2">
    <source>
        <dbReference type="EMBL" id="MFC6668901.1"/>
    </source>
</evidence>
<sequence length="148" mass="16639">MQLNKQTDYAVRVLIFLGSAPDDRRCTVSEMSETLGISANNLAKIVNRFANHGLITTIRGRNGGLRINPETLDYPLGELVAMFEPDCELADCTHAECNMTEQCGWRQVLAGSREAMIAHMNRFRVRDLLDNRAWLERILHQPKAVAGL</sequence>
<dbReference type="PANTHER" id="PTHR33221:SF4">
    <property type="entry name" value="HTH-TYPE TRANSCRIPTIONAL REPRESSOR NSRR"/>
    <property type="match status" value="1"/>
</dbReference>
<organism evidence="2 3">
    <name type="scientific">Marinobacterium aestuariivivens</name>
    <dbReference type="NCBI Taxonomy" id="1698799"/>
    <lineage>
        <taxon>Bacteria</taxon>
        <taxon>Pseudomonadati</taxon>
        <taxon>Pseudomonadota</taxon>
        <taxon>Gammaproteobacteria</taxon>
        <taxon>Oceanospirillales</taxon>
        <taxon>Oceanospirillaceae</taxon>
        <taxon>Marinobacterium</taxon>
    </lineage>
</organism>
<proteinExistence type="predicted"/>
<dbReference type="InterPro" id="IPR000944">
    <property type="entry name" value="Tscrpt_reg_Rrf2"/>
</dbReference>
<comment type="caution">
    <text evidence="2">The sequence shown here is derived from an EMBL/GenBank/DDBJ whole genome shotgun (WGS) entry which is preliminary data.</text>
</comment>
<dbReference type="SUPFAM" id="SSF46785">
    <property type="entry name" value="Winged helix' DNA-binding domain"/>
    <property type="match status" value="1"/>
</dbReference>
<dbReference type="Pfam" id="PF02082">
    <property type="entry name" value="Rrf2"/>
    <property type="match status" value="1"/>
</dbReference>